<comment type="caution">
    <text evidence="2">The sequence shown here is derived from an EMBL/GenBank/DDBJ whole genome shotgun (WGS) entry which is preliminary data.</text>
</comment>
<dbReference type="EMBL" id="MU854100">
    <property type="protein sequence ID" value="KAK3933644.1"/>
    <property type="molecule type" value="Genomic_DNA"/>
</dbReference>
<accession>A0AAN6MVC6</accession>
<name>A0AAN6MVC6_9PEZI</name>
<feature type="compositionally biased region" description="Polar residues" evidence="1">
    <location>
        <begin position="202"/>
        <end position="214"/>
    </location>
</feature>
<sequence length="264" mass="28581">MAFVEGRQSAACPASDCVVAGTPCSKEPASRKLREELQTLTTKLLGEQHLPCCLDEKTTQEHHLLGQASDKGSLLDFHNDGQADARELLPSPLLGVFSGSFSPKSSLATYPRPSSTRSKRRKSRPQLRIDTKSATKMMAPENTRLEKQMQSRSADIPAQAEHGGTDFTVEAGIAQEEVSSNGTSSLQTTVRLDSDEEAGSMGVSSLDISSSTRRNPAGRPKIIEYISPESLKAEIHCPASPRKPTCTSKRTRIVKGSKVSEMVR</sequence>
<proteinExistence type="predicted"/>
<evidence type="ECO:0000313" key="2">
    <source>
        <dbReference type="EMBL" id="KAK3933644.1"/>
    </source>
</evidence>
<keyword evidence="3" id="KW-1185">Reference proteome</keyword>
<dbReference type="Proteomes" id="UP001303473">
    <property type="component" value="Unassembled WGS sequence"/>
</dbReference>
<feature type="region of interest" description="Disordered" evidence="1">
    <location>
        <begin position="237"/>
        <end position="264"/>
    </location>
</feature>
<feature type="region of interest" description="Disordered" evidence="1">
    <location>
        <begin position="196"/>
        <end position="215"/>
    </location>
</feature>
<evidence type="ECO:0000313" key="3">
    <source>
        <dbReference type="Proteomes" id="UP001303473"/>
    </source>
</evidence>
<reference evidence="3" key="1">
    <citation type="journal article" date="2023" name="Mol. Phylogenet. Evol.">
        <title>Genome-scale phylogeny and comparative genomics of the fungal order Sordariales.</title>
        <authorList>
            <person name="Hensen N."/>
            <person name="Bonometti L."/>
            <person name="Westerberg I."/>
            <person name="Brannstrom I.O."/>
            <person name="Guillou S."/>
            <person name="Cros-Aarteil S."/>
            <person name="Calhoun S."/>
            <person name="Haridas S."/>
            <person name="Kuo A."/>
            <person name="Mondo S."/>
            <person name="Pangilinan J."/>
            <person name="Riley R."/>
            <person name="LaButti K."/>
            <person name="Andreopoulos B."/>
            <person name="Lipzen A."/>
            <person name="Chen C."/>
            <person name="Yan M."/>
            <person name="Daum C."/>
            <person name="Ng V."/>
            <person name="Clum A."/>
            <person name="Steindorff A."/>
            <person name="Ohm R.A."/>
            <person name="Martin F."/>
            <person name="Silar P."/>
            <person name="Natvig D.O."/>
            <person name="Lalanne C."/>
            <person name="Gautier V."/>
            <person name="Ament-Velasquez S.L."/>
            <person name="Kruys A."/>
            <person name="Hutchinson M.I."/>
            <person name="Powell A.J."/>
            <person name="Barry K."/>
            <person name="Miller A.N."/>
            <person name="Grigoriev I.V."/>
            <person name="Debuchy R."/>
            <person name="Gladieux P."/>
            <person name="Hiltunen Thoren M."/>
            <person name="Johannesson H."/>
        </authorList>
    </citation>
    <scope>NUCLEOTIDE SEQUENCE [LARGE SCALE GENOMIC DNA]</scope>
    <source>
        <strain evidence="3">CBS 340.73</strain>
    </source>
</reference>
<protein>
    <submittedName>
        <fullName evidence="2">Uncharacterized protein</fullName>
    </submittedName>
</protein>
<dbReference type="AlphaFoldDB" id="A0AAN6MVC6"/>
<evidence type="ECO:0000256" key="1">
    <source>
        <dbReference type="SAM" id="MobiDB-lite"/>
    </source>
</evidence>
<organism evidence="2 3">
    <name type="scientific">Diplogelasinospora grovesii</name>
    <dbReference type="NCBI Taxonomy" id="303347"/>
    <lineage>
        <taxon>Eukaryota</taxon>
        <taxon>Fungi</taxon>
        <taxon>Dikarya</taxon>
        <taxon>Ascomycota</taxon>
        <taxon>Pezizomycotina</taxon>
        <taxon>Sordariomycetes</taxon>
        <taxon>Sordariomycetidae</taxon>
        <taxon>Sordariales</taxon>
        <taxon>Diplogelasinosporaceae</taxon>
        <taxon>Diplogelasinospora</taxon>
    </lineage>
</organism>
<feature type="region of interest" description="Disordered" evidence="1">
    <location>
        <begin position="104"/>
        <end position="162"/>
    </location>
</feature>
<gene>
    <name evidence="2" type="ORF">QBC46DRAFT_414610</name>
</gene>